<dbReference type="InterPro" id="IPR029058">
    <property type="entry name" value="AB_hydrolase_fold"/>
</dbReference>
<protein>
    <recommendedName>
        <fullName evidence="2">Xaa-Pro dipeptidyl-peptidase C-terminal domain-containing protein</fullName>
    </recommendedName>
</protein>
<dbReference type="Pfam" id="PF02129">
    <property type="entry name" value="Peptidase_S15"/>
    <property type="match status" value="1"/>
</dbReference>
<dbReference type="InterPro" id="IPR008979">
    <property type="entry name" value="Galactose-bd-like_sf"/>
</dbReference>
<dbReference type="Pfam" id="PF08530">
    <property type="entry name" value="PepX_C"/>
    <property type="match status" value="1"/>
</dbReference>
<dbReference type="SMART" id="SM00939">
    <property type="entry name" value="PepX_C"/>
    <property type="match status" value="1"/>
</dbReference>
<dbReference type="Gene3D" id="3.40.50.1820">
    <property type="entry name" value="alpha/beta hydrolase"/>
    <property type="match status" value="2"/>
</dbReference>
<dbReference type="EMBL" id="UINC01000407">
    <property type="protein sequence ID" value="SUZ54785.1"/>
    <property type="molecule type" value="Genomic_DNA"/>
</dbReference>
<dbReference type="SUPFAM" id="SSF53474">
    <property type="entry name" value="alpha/beta-Hydrolases"/>
    <property type="match status" value="1"/>
</dbReference>
<accession>A0A381NJQ1</accession>
<dbReference type="PANTHER" id="PTHR43056:SF10">
    <property type="entry name" value="COCE_NOND FAMILY, PUTATIVE (AFU_ORTHOLOGUE AFUA_7G00600)-RELATED"/>
    <property type="match status" value="1"/>
</dbReference>
<gene>
    <name evidence="3" type="ORF">METZ01_LOCUS7639</name>
</gene>
<name>A0A381NJQ1_9ZZZZ</name>
<dbReference type="InterPro" id="IPR005674">
    <property type="entry name" value="CocE/Ser_esterase"/>
</dbReference>
<evidence type="ECO:0000259" key="2">
    <source>
        <dbReference type="SMART" id="SM00939"/>
    </source>
</evidence>
<dbReference type="NCBIfam" id="TIGR00976">
    <property type="entry name" value="CocE_NonD"/>
    <property type="match status" value="2"/>
</dbReference>
<feature type="domain" description="Xaa-Pro dipeptidyl-peptidase C-terminal" evidence="2">
    <location>
        <begin position="389"/>
        <end position="661"/>
    </location>
</feature>
<dbReference type="PROSITE" id="PS51257">
    <property type="entry name" value="PROKAR_LIPOPROTEIN"/>
    <property type="match status" value="1"/>
</dbReference>
<proteinExistence type="predicted"/>
<dbReference type="AlphaFoldDB" id="A0A381NJQ1"/>
<reference evidence="3" key="1">
    <citation type="submission" date="2018-05" db="EMBL/GenBank/DDBJ databases">
        <authorList>
            <person name="Lanie J.A."/>
            <person name="Ng W.-L."/>
            <person name="Kazmierczak K.M."/>
            <person name="Andrzejewski T.M."/>
            <person name="Davidsen T.M."/>
            <person name="Wayne K.J."/>
            <person name="Tettelin H."/>
            <person name="Glass J.I."/>
            <person name="Rusch D."/>
            <person name="Podicherti R."/>
            <person name="Tsui H.-C.T."/>
            <person name="Winkler M.E."/>
        </authorList>
    </citation>
    <scope>NUCLEOTIDE SEQUENCE</scope>
</reference>
<dbReference type="InterPro" id="IPR013736">
    <property type="entry name" value="Xaa-Pro_dipept_C"/>
</dbReference>
<dbReference type="InterPro" id="IPR050585">
    <property type="entry name" value="Xaa-Pro_dipeptidyl-ppase/CocE"/>
</dbReference>
<sequence length="667" mass="75049">MGKLKLILSAILIFSACTKKDEYVQLPMPYSGSAETFERFKKHSEYVPMTDGTEIAVDIFIPGQGEEKNQFPVIFAYTPYQRANINHETGKINDLSSNDEVQYFLSQGYALVAADMRGTGASTGWLMDFMPEIWQDGKELVDWIAAQSWSNGKVGMMGGSYLGWSQTATASQQPEALKCIIPAVIPLDGYTGEVYPGGIYLHGFMQNWSSFMYYSVRNNYLPGRKVTTAPVVDEDGDGQLVDEIPLDLNGDGSFLDENFPPTYSDGNPREHLYYKASLEHHEKNYDYTGWAKDLYFYDGKSPLGHRVDELGPTAHISNIMASGIPVYHVGGWFDGFTRGSFELYATMEKTNPSKIIMGPGYHNYSGGPFWEYFGSTEKQAREIFKVEHLRFFDRYLKGIDNGIDKEPPILLYVMNGKGWRFEKEWPLQRQKLKKYFLSSNAALKPVSGAAGQETYETDYSHSSIYGSNNGNRWLGIASNEPNTLPMRNDLDKKTIIFETEHLFKNMEVTGHPIVHLALSSTADYGDIFVYLNDVDGTGNSLLVTEGQLRAGFARLYNSDEMIKTHSGIDVQPDLPWHGYNKDQYVDKVFADGKPVNLTIDLHPTSWVFKNGHKIRLSIACSDYPTFRLHPQLAPGNDPENPNNIVPMITVLFGNGYDSFLELPVISE</sequence>
<dbReference type="Gene3D" id="2.60.120.260">
    <property type="entry name" value="Galactose-binding domain-like"/>
    <property type="match status" value="1"/>
</dbReference>
<dbReference type="PANTHER" id="PTHR43056">
    <property type="entry name" value="PEPTIDASE S9 PROLYL OLIGOPEPTIDASE"/>
    <property type="match status" value="1"/>
</dbReference>
<evidence type="ECO:0000313" key="3">
    <source>
        <dbReference type="EMBL" id="SUZ54785.1"/>
    </source>
</evidence>
<dbReference type="SUPFAM" id="SSF49785">
    <property type="entry name" value="Galactose-binding domain-like"/>
    <property type="match status" value="1"/>
</dbReference>
<keyword evidence="1" id="KW-0378">Hydrolase</keyword>
<dbReference type="InterPro" id="IPR000383">
    <property type="entry name" value="Xaa-Pro-like_dom"/>
</dbReference>
<organism evidence="3">
    <name type="scientific">marine metagenome</name>
    <dbReference type="NCBI Taxonomy" id="408172"/>
    <lineage>
        <taxon>unclassified sequences</taxon>
        <taxon>metagenomes</taxon>
        <taxon>ecological metagenomes</taxon>
    </lineage>
</organism>
<dbReference type="GO" id="GO:0008239">
    <property type="term" value="F:dipeptidyl-peptidase activity"/>
    <property type="evidence" value="ECO:0007669"/>
    <property type="project" value="InterPro"/>
</dbReference>
<evidence type="ECO:0000256" key="1">
    <source>
        <dbReference type="ARBA" id="ARBA00022801"/>
    </source>
</evidence>